<feature type="region of interest" description="Disordered" evidence="1">
    <location>
        <begin position="73"/>
        <end position="94"/>
    </location>
</feature>
<organism evidence="2 3">
    <name type="scientific">Caulobacter ginsengisoli</name>
    <dbReference type="NCBI Taxonomy" id="400775"/>
    <lineage>
        <taxon>Bacteria</taxon>
        <taxon>Pseudomonadati</taxon>
        <taxon>Pseudomonadota</taxon>
        <taxon>Alphaproteobacteria</taxon>
        <taxon>Caulobacterales</taxon>
        <taxon>Caulobacteraceae</taxon>
        <taxon>Caulobacter</taxon>
    </lineage>
</organism>
<dbReference type="RefSeq" id="WP_307347641.1">
    <property type="nucleotide sequence ID" value="NZ_JAUSVS010000002.1"/>
</dbReference>
<dbReference type="Proteomes" id="UP001228905">
    <property type="component" value="Unassembled WGS sequence"/>
</dbReference>
<evidence type="ECO:0000313" key="3">
    <source>
        <dbReference type="Proteomes" id="UP001228905"/>
    </source>
</evidence>
<proteinExistence type="predicted"/>
<sequence length="94" mass="10252">MVIWFALLLFSVGDDPAATAPAAPAVLAAAPAAAPAPAAPDDPNRVVCVKEPQAGTLFTRKICHTREEWKKLQEDRRRNADRLLDTDSNRTRSE</sequence>
<comment type="caution">
    <text evidence="2">The sequence shown here is derived from an EMBL/GenBank/DDBJ whole genome shotgun (WGS) entry which is preliminary data.</text>
</comment>
<evidence type="ECO:0008006" key="4">
    <source>
        <dbReference type="Google" id="ProtNLM"/>
    </source>
</evidence>
<name>A0ABU0INL1_9CAUL</name>
<protein>
    <recommendedName>
        <fullName evidence="4">Secreted protein</fullName>
    </recommendedName>
</protein>
<reference evidence="2 3" key="1">
    <citation type="submission" date="2023-07" db="EMBL/GenBank/DDBJ databases">
        <title>Genomic Encyclopedia of Type Strains, Phase IV (KMG-IV): sequencing the most valuable type-strain genomes for metagenomic binning, comparative biology and taxonomic classification.</title>
        <authorList>
            <person name="Goeker M."/>
        </authorList>
    </citation>
    <scope>NUCLEOTIDE SEQUENCE [LARGE SCALE GENOMIC DNA]</scope>
    <source>
        <strain evidence="2 3">DSM 18695</strain>
    </source>
</reference>
<dbReference type="EMBL" id="JAUSVS010000002">
    <property type="protein sequence ID" value="MDQ0463598.1"/>
    <property type="molecule type" value="Genomic_DNA"/>
</dbReference>
<gene>
    <name evidence="2" type="ORF">QO010_001369</name>
</gene>
<evidence type="ECO:0000313" key="2">
    <source>
        <dbReference type="EMBL" id="MDQ0463598.1"/>
    </source>
</evidence>
<accession>A0ABU0INL1</accession>
<keyword evidence="3" id="KW-1185">Reference proteome</keyword>
<evidence type="ECO:0000256" key="1">
    <source>
        <dbReference type="SAM" id="MobiDB-lite"/>
    </source>
</evidence>